<keyword evidence="7" id="KW-1185">Reference proteome</keyword>
<dbReference type="InterPro" id="IPR034751">
    <property type="entry name" value="Yippee"/>
</dbReference>
<dbReference type="InterPro" id="IPR039058">
    <property type="entry name" value="Yippee_fam"/>
</dbReference>
<evidence type="ECO:0000259" key="5">
    <source>
        <dbReference type="PROSITE" id="PS51792"/>
    </source>
</evidence>
<evidence type="ECO:0000256" key="4">
    <source>
        <dbReference type="RuleBase" id="RU110713"/>
    </source>
</evidence>
<dbReference type="GO" id="GO:0046872">
    <property type="term" value="F:metal ion binding"/>
    <property type="evidence" value="ECO:0007669"/>
    <property type="project" value="UniProtKB-KW"/>
</dbReference>
<protein>
    <recommendedName>
        <fullName evidence="4">Protein yippee-like</fullName>
    </recommendedName>
</protein>
<dbReference type="Pfam" id="PF03226">
    <property type="entry name" value="Yippee-Mis18"/>
    <property type="match status" value="1"/>
</dbReference>
<evidence type="ECO:0000313" key="6">
    <source>
        <dbReference type="EMBL" id="KAG5187292.1"/>
    </source>
</evidence>
<evidence type="ECO:0000256" key="1">
    <source>
        <dbReference type="ARBA" id="ARBA00005613"/>
    </source>
</evidence>
<sequence length="110" mass="12745">MGRIFKRYLEGPQIYSCLECGTHFTTKQDIISENFHGRGGRAFLFNQAVNVTQGPLEKRMLITGMHTVADIYCVDCQSLVGWRYERAFEESQKYKEGKFILEKTRMKLGP</sequence>
<dbReference type="EMBL" id="JAFCMP010000090">
    <property type="protein sequence ID" value="KAG5187292.1"/>
    <property type="molecule type" value="Genomic_DNA"/>
</dbReference>
<gene>
    <name evidence="6" type="ORF">JKP88DRAFT_198051</name>
</gene>
<accession>A0A835Z468</accession>
<dbReference type="InterPro" id="IPR004910">
    <property type="entry name" value="Yippee/Mis18/Cereblon"/>
</dbReference>
<comment type="caution">
    <text evidence="6">The sequence shown here is derived from an EMBL/GenBank/DDBJ whole genome shotgun (WGS) entry which is preliminary data.</text>
</comment>
<evidence type="ECO:0000256" key="3">
    <source>
        <dbReference type="ARBA" id="ARBA00022833"/>
    </source>
</evidence>
<dbReference type="PROSITE" id="PS51792">
    <property type="entry name" value="YIPPEE"/>
    <property type="match status" value="1"/>
</dbReference>
<feature type="domain" description="Yippee" evidence="5">
    <location>
        <begin position="13"/>
        <end position="110"/>
    </location>
</feature>
<dbReference type="Proteomes" id="UP000664859">
    <property type="component" value="Unassembled WGS sequence"/>
</dbReference>
<dbReference type="OrthoDB" id="6407410at2759"/>
<evidence type="ECO:0000256" key="2">
    <source>
        <dbReference type="ARBA" id="ARBA00022723"/>
    </source>
</evidence>
<organism evidence="6 7">
    <name type="scientific">Tribonema minus</name>
    <dbReference type="NCBI Taxonomy" id="303371"/>
    <lineage>
        <taxon>Eukaryota</taxon>
        <taxon>Sar</taxon>
        <taxon>Stramenopiles</taxon>
        <taxon>Ochrophyta</taxon>
        <taxon>PX clade</taxon>
        <taxon>Xanthophyceae</taxon>
        <taxon>Tribonematales</taxon>
        <taxon>Tribonemataceae</taxon>
        <taxon>Tribonema</taxon>
    </lineage>
</organism>
<evidence type="ECO:0000313" key="7">
    <source>
        <dbReference type="Proteomes" id="UP000664859"/>
    </source>
</evidence>
<proteinExistence type="inferred from homology"/>
<dbReference type="AlphaFoldDB" id="A0A835Z468"/>
<keyword evidence="2" id="KW-0479">Metal-binding</keyword>
<comment type="similarity">
    <text evidence="1 4">Belongs to the yippee family.</text>
</comment>
<reference evidence="6" key="1">
    <citation type="submission" date="2021-02" db="EMBL/GenBank/DDBJ databases">
        <title>First Annotated Genome of the Yellow-green Alga Tribonema minus.</title>
        <authorList>
            <person name="Mahan K.M."/>
        </authorList>
    </citation>
    <scope>NUCLEOTIDE SEQUENCE</scope>
    <source>
        <strain evidence="6">UTEX B ZZ1240</strain>
    </source>
</reference>
<dbReference type="PANTHER" id="PTHR13848">
    <property type="entry name" value="PROTEIN YIPPEE-LIKE CG15309-RELATED"/>
    <property type="match status" value="1"/>
</dbReference>
<keyword evidence="3" id="KW-0862">Zinc</keyword>
<name>A0A835Z468_9STRA</name>